<keyword evidence="2" id="KW-1185">Reference proteome</keyword>
<proteinExistence type="predicted"/>
<dbReference type="KEGG" id="vg:40088450"/>
<reference evidence="1 2" key="1">
    <citation type="submission" date="2017-06" db="EMBL/GenBank/DDBJ databases">
        <authorList>
            <person name="Kim H.J."/>
            <person name="Triplett B.A."/>
        </authorList>
    </citation>
    <scope>NUCLEOTIDE SEQUENCE [LARGE SCALE GENOMIC DNA]</scope>
</reference>
<dbReference type="Proteomes" id="UP000223025">
    <property type="component" value="Segment"/>
</dbReference>
<evidence type="ECO:0000313" key="1">
    <source>
        <dbReference type="EMBL" id="AUZ95206.1"/>
    </source>
</evidence>
<accession>A0A2L0V0B1</accession>
<dbReference type="RefSeq" id="YP_009612112.1">
    <property type="nucleotide sequence ID" value="NC_042013.1"/>
</dbReference>
<dbReference type="EMBL" id="MF403008">
    <property type="protein sequence ID" value="AUZ95206.1"/>
    <property type="molecule type" value="Genomic_DNA"/>
</dbReference>
<protein>
    <submittedName>
        <fullName evidence="1">Uncharacterized protein</fullName>
    </submittedName>
</protein>
<name>A0A2L0V0B1_9CAUD</name>
<dbReference type="GeneID" id="40088450"/>
<sequence>MEDFGVLKNFEKIVQEKYAHRVWVIPEYTLALDIGGIEVPFTGRTIPDAETMIVFIMNVMVSTDSWIYLSRFENLFGRKIFRYMIV</sequence>
<organism evidence="1 2">
    <name type="scientific">Agrobacterium phage Atu_ph07</name>
    <dbReference type="NCBI Taxonomy" id="2024264"/>
    <lineage>
        <taxon>Viruses</taxon>
        <taxon>Duplodnaviria</taxon>
        <taxon>Heunggongvirae</taxon>
        <taxon>Uroviricota</taxon>
        <taxon>Caudoviricetes</taxon>
        <taxon>Polybotosvirus</taxon>
        <taxon>Polybotosvirus Atuph07</taxon>
    </lineage>
</organism>
<evidence type="ECO:0000313" key="2">
    <source>
        <dbReference type="Proteomes" id="UP000223025"/>
    </source>
</evidence>